<dbReference type="Pfam" id="PF03641">
    <property type="entry name" value="Lysine_decarbox"/>
    <property type="match status" value="1"/>
</dbReference>
<evidence type="ECO:0000256" key="2">
    <source>
        <dbReference type="ARBA" id="ARBA00011985"/>
    </source>
</evidence>
<dbReference type="Gene3D" id="3.40.50.450">
    <property type="match status" value="1"/>
</dbReference>
<reference evidence="4" key="1">
    <citation type="submission" date="2023-07" db="EMBL/GenBank/DDBJ databases">
        <title>Genomic Encyclopedia of Type Strains, Phase IV (KMG-IV): sequencing the most valuable type-strain genomes for metagenomic binning, comparative biology and taxonomic classification.</title>
        <authorList>
            <person name="Goeker M."/>
        </authorList>
    </citation>
    <scope>NUCLEOTIDE SEQUENCE</scope>
    <source>
        <strain evidence="4">DSM 24202</strain>
    </source>
</reference>
<accession>A0AAE3VD79</accession>
<sequence length="274" mass="31069">MHDSDSNAPAIPLKAYEDLDFLKKDVCRGVRLQLEFLKPDYMLDLHQVESTIVIFGSARTLPPDVAKKHLQDAQDELTRKPGEASAQTAVKRAERMLRESHFYQVARDFAALITRECQSRDCESRKLVVITGGGGGIMEAGNRGAADMGGISAAVNITLPFEQHPNPYITPELSFLLHYFSIRKMHFLKRAKVLSCFPGGFGTMDELFEALTLVQTHKIPPMPILLFGKEFWEELIHWDTFVERGLICPDDLKLFRYCETAQEGWEAIKDFYSL</sequence>
<keyword evidence="5" id="KW-1185">Reference proteome</keyword>
<dbReference type="EC" id="3.2.2.4" evidence="2"/>
<dbReference type="InterPro" id="IPR052341">
    <property type="entry name" value="LOG_family_nucleotidases"/>
</dbReference>
<evidence type="ECO:0000313" key="4">
    <source>
        <dbReference type="EMBL" id="MDQ0288359.1"/>
    </source>
</evidence>
<gene>
    <name evidence="4" type="ORF">J3R75_000466</name>
</gene>
<proteinExistence type="predicted"/>
<dbReference type="SUPFAM" id="SSF102405">
    <property type="entry name" value="MCP/YpsA-like"/>
    <property type="match status" value="1"/>
</dbReference>
<evidence type="ECO:0000256" key="3">
    <source>
        <dbReference type="ARBA" id="ARBA00031983"/>
    </source>
</evidence>
<comment type="catalytic activity">
    <reaction evidence="1">
        <text>AMP + H2O = D-ribose 5-phosphate + adenine</text>
        <dbReference type="Rhea" id="RHEA:20129"/>
        <dbReference type="ChEBI" id="CHEBI:15377"/>
        <dbReference type="ChEBI" id="CHEBI:16708"/>
        <dbReference type="ChEBI" id="CHEBI:78346"/>
        <dbReference type="ChEBI" id="CHEBI:456215"/>
        <dbReference type="EC" id="3.2.2.4"/>
    </reaction>
</comment>
<evidence type="ECO:0000313" key="5">
    <source>
        <dbReference type="Proteomes" id="UP001238163"/>
    </source>
</evidence>
<organism evidence="4 5">
    <name type="scientific">Oligosphaera ethanolica</name>
    <dbReference type="NCBI Taxonomy" id="760260"/>
    <lineage>
        <taxon>Bacteria</taxon>
        <taxon>Pseudomonadati</taxon>
        <taxon>Lentisphaerota</taxon>
        <taxon>Oligosphaeria</taxon>
        <taxon>Oligosphaerales</taxon>
        <taxon>Oligosphaeraceae</taxon>
        <taxon>Oligosphaera</taxon>
    </lineage>
</organism>
<name>A0AAE3VD79_9BACT</name>
<dbReference type="PANTHER" id="PTHR43393">
    <property type="entry name" value="CYTOKININ RIBOSIDE 5'-MONOPHOSPHATE PHOSPHORIBOHYDROLASE"/>
    <property type="match status" value="1"/>
</dbReference>
<protein>
    <recommendedName>
        <fullName evidence="3">AMP nucleosidase</fullName>
        <ecNumber evidence="2">3.2.2.4</ecNumber>
    </recommendedName>
    <alternativeName>
        <fullName evidence="3">AMP nucleosidase</fullName>
    </alternativeName>
</protein>
<dbReference type="InterPro" id="IPR031100">
    <property type="entry name" value="LOG_fam"/>
</dbReference>
<dbReference type="EMBL" id="JAUSVL010000001">
    <property type="protein sequence ID" value="MDQ0288359.1"/>
    <property type="molecule type" value="Genomic_DNA"/>
</dbReference>
<dbReference type="Proteomes" id="UP001238163">
    <property type="component" value="Unassembled WGS sequence"/>
</dbReference>
<dbReference type="AlphaFoldDB" id="A0AAE3VD79"/>
<dbReference type="GO" id="GO:0005829">
    <property type="term" value="C:cytosol"/>
    <property type="evidence" value="ECO:0007669"/>
    <property type="project" value="TreeGrafter"/>
</dbReference>
<comment type="caution">
    <text evidence="4">The sequence shown here is derived from an EMBL/GenBank/DDBJ whole genome shotgun (WGS) entry which is preliminary data.</text>
</comment>
<dbReference type="GO" id="GO:0008714">
    <property type="term" value="F:AMP nucleosidase activity"/>
    <property type="evidence" value="ECO:0007669"/>
    <property type="project" value="UniProtKB-EC"/>
</dbReference>
<evidence type="ECO:0000256" key="1">
    <source>
        <dbReference type="ARBA" id="ARBA00000274"/>
    </source>
</evidence>
<dbReference type="PANTHER" id="PTHR43393:SF3">
    <property type="entry name" value="LYSINE DECARBOXYLASE-LIKE PROTEIN"/>
    <property type="match status" value="1"/>
</dbReference>
<dbReference type="RefSeq" id="WP_307259684.1">
    <property type="nucleotide sequence ID" value="NZ_JAUSVL010000001.1"/>
</dbReference>